<dbReference type="InterPro" id="IPR003607">
    <property type="entry name" value="HD/PDEase_dom"/>
</dbReference>
<dbReference type="Gene3D" id="1.10.3210.10">
    <property type="entry name" value="Hypothetical protein af1432"/>
    <property type="match status" value="1"/>
</dbReference>
<dbReference type="CDD" id="cd00077">
    <property type="entry name" value="HDc"/>
    <property type="match status" value="1"/>
</dbReference>
<dbReference type="Proteomes" id="UP001301388">
    <property type="component" value="Unassembled WGS sequence"/>
</dbReference>
<dbReference type="PANTHER" id="PTHR43155:SF2">
    <property type="entry name" value="CYCLIC DI-GMP PHOSPHODIESTERASE PA4108"/>
    <property type="match status" value="1"/>
</dbReference>
<evidence type="ECO:0000259" key="1">
    <source>
        <dbReference type="PROSITE" id="PS51832"/>
    </source>
</evidence>
<keyword evidence="3" id="KW-1185">Reference proteome</keyword>
<dbReference type="Pfam" id="PF13487">
    <property type="entry name" value="HD_5"/>
    <property type="match status" value="1"/>
</dbReference>
<dbReference type="InterPro" id="IPR037522">
    <property type="entry name" value="HD_GYP_dom"/>
</dbReference>
<dbReference type="PROSITE" id="PS51832">
    <property type="entry name" value="HD_GYP"/>
    <property type="match status" value="1"/>
</dbReference>
<dbReference type="PANTHER" id="PTHR43155">
    <property type="entry name" value="CYCLIC DI-GMP PHOSPHODIESTERASE PA4108-RELATED"/>
    <property type="match status" value="1"/>
</dbReference>
<dbReference type="SUPFAM" id="SSF109604">
    <property type="entry name" value="HD-domain/PDEase-like"/>
    <property type="match status" value="1"/>
</dbReference>
<reference evidence="2 3" key="1">
    <citation type="submission" date="2023-12" db="EMBL/GenBank/DDBJ databases">
        <title>Baltic Sea Cyanobacteria.</title>
        <authorList>
            <person name="Delbaje E."/>
            <person name="Fewer D.P."/>
            <person name="Shishido T.K."/>
        </authorList>
    </citation>
    <scope>NUCLEOTIDE SEQUENCE [LARGE SCALE GENOMIC DNA]</scope>
    <source>
        <strain evidence="2 3">UHCC 0370</strain>
    </source>
</reference>
<gene>
    <name evidence="2" type="ORF">VB774_03910</name>
</gene>
<feature type="domain" description="HD-GYP" evidence="1">
    <location>
        <begin position="9"/>
        <end position="205"/>
    </location>
</feature>
<dbReference type="NCBIfam" id="TIGR00277">
    <property type="entry name" value="HDIG"/>
    <property type="match status" value="1"/>
</dbReference>
<accession>A0ABU5TGI8</accession>
<dbReference type="RefSeq" id="WP_323259975.1">
    <property type="nucleotide sequence ID" value="NZ_JAYGIE010000010.1"/>
</dbReference>
<evidence type="ECO:0000313" key="3">
    <source>
        <dbReference type="Proteomes" id="UP001301388"/>
    </source>
</evidence>
<proteinExistence type="predicted"/>
<organism evidence="2 3">
    <name type="scientific">Pseudanabaena galeata UHCC 0370</name>
    <dbReference type="NCBI Taxonomy" id="3110310"/>
    <lineage>
        <taxon>Bacteria</taxon>
        <taxon>Bacillati</taxon>
        <taxon>Cyanobacteriota</taxon>
        <taxon>Cyanophyceae</taxon>
        <taxon>Pseudanabaenales</taxon>
        <taxon>Pseudanabaenaceae</taxon>
        <taxon>Pseudanabaena</taxon>
    </lineage>
</organism>
<sequence length="254" mass="29410">MSYFALYEQLQELQQTLPAIADIIHRLDPETRQHSERLAIAAQQFGEYLALPKRDRQLLVWGAYIHDIGKSAIPLDILLKPAKLTVSEHQVIKEHTEIGESLCPLPDSMREVAQIIRHHHELWNGCGYPDRLMGEEIPYLVRIVQILDVYDALTHKRCYKRAYSSMEAIGILLIETTKGYYQPELIAEFMTFKEIEDHFGDRSSIVESMMHTNMSNRAMYDMEYTLNISEEIMAQSLQNWQHPFLCQSDAISIG</sequence>
<evidence type="ECO:0000313" key="2">
    <source>
        <dbReference type="EMBL" id="MEA5476758.1"/>
    </source>
</evidence>
<dbReference type="EMBL" id="JAYGIE010000010">
    <property type="protein sequence ID" value="MEA5476758.1"/>
    <property type="molecule type" value="Genomic_DNA"/>
</dbReference>
<dbReference type="SMART" id="SM00471">
    <property type="entry name" value="HDc"/>
    <property type="match status" value="1"/>
</dbReference>
<dbReference type="InterPro" id="IPR006675">
    <property type="entry name" value="HDIG_dom"/>
</dbReference>
<name>A0ABU5TGI8_9CYAN</name>
<protein>
    <submittedName>
        <fullName evidence="2">HD domain-containing phosphohydrolase</fullName>
    </submittedName>
</protein>
<comment type="caution">
    <text evidence="2">The sequence shown here is derived from an EMBL/GenBank/DDBJ whole genome shotgun (WGS) entry which is preliminary data.</text>
</comment>